<evidence type="ECO:0000256" key="2">
    <source>
        <dbReference type="ARBA" id="ARBA00023015"/>
    </source>
</evidence>
<organism evidence="7 8">
    <name type="scientific">Georgenia halotolerans</name>
    <dbReference type="NCBI Taxonomy" id="3028317"/>
    <lineage>
        <taxon>Bacteria</taxon>
        <taxon>Bacillati</taxon>
        <taxon>Actinomycetota</taxon>
        <taxon>Actinomycetes</taxon>
        <taxon>Micrococcales</taxon>
        <taxon>Bogoriellaceae</taxon>
        <taxon>Georgenia</taxon>
    </lineage>
</organism>
<proteinExistence type="inferred from homology"/>
<evidence type="ECO:0000256" key="4">
    <source>
        <dbReference type="ARBA" id="ARBA00023163"/>
    </source>
</evidence>
<name>A0ABT5TY58_9MICO</name>
<accession>A0ABT5TY58</accession>
<keyword evidence="2" id="KW-0805">Transcription regulation</keyword>
<dbReference type="Pfam" id="PF08281">
    <property type="entry name" value="Sigma70_r4_2"/>
    <property type="match status" value="1"/>
</dbReference>
<keyword evidence="3" id="KW-0731">Sigma factor</keyword>
<dbReference type="PANTHER" id="PTHR43133">
    <property type="entry name" value="RNA POLYMERASE ECF-TYPE SIGMA FACTO"/>
    <property type="match status" value="1"/>
</dbReference>
<dbReference type="EMBL" id="JARACI010001024">
    <property type="protein sequence ID" value="MDD9207007.1"/>
    <property type="molecule type" value="Genomic_DNA"/>
</dbReference>
<gene>
    <name evidence="7" type="ORF">PU560_11090</name>
</gene>
<comment type="caution">
    <text evidence="7">The sequence shown here is derived from an EMBL/GenBank/DDBJ whole genome shotgun (WGS) entry which is preliminary data.</text>
</comment>
<dbReference type="Proteomes" id="UP001165561">
    <property type="component" value="Unassembled WGS sequence"/>
</dbReference>
<dbReference type="Gene3D" id="1.10.1740.10">
    <property type="match status" value="1"/>
</dbReference>
<dbReference type="InterPro" id="IPR039425">
    <property type="entry name" value="RNA_pol_sigma-70-like"/>
</dbReference>
<feature type="domain" description="RNA polymerase sigma-70 region 2" evidence="5">
    <location>
        <begin position="18"/>
        <end position="83"/>
    </location>
</feature>
<evidence type="ECO:0000313" key="7">
    <source>
        <dbReference type="EMBL" id="MDD9207007.1"/>
    </source>
</evidence>
<sequence length="175" mass="19444">MASAREGPDAAAFRRIFEAVFDDLVRFLERRVDEAAVDDVVAETFLVAWRRFAELPAEPSDVRPWLFAVARHTLANTRRGRRRAHDLALRVAVQPPRAADDDAAAVAYRVDLGRAFARLGPGDQEALALVAWDGLNPAEAARVLDISTSAFSVRLSRARRRLRKQLEPRATEGTS</sequence>
<dbReference type="SUPFAM" id="SSF88659">
    <property type="entry name" value="Sigma3 and sigma4 domains of RNA polymerase sigma factors"/>
    <property type="match status" value="1"/>
</dbReference>
<protein>
    <submittedName>
        <fullName evidence="7">RNA polymerase sigma factor</fullName>
    </submittedName>
</protein>
<evidence type="ECO:0000256" key="3">
    <source>
        <dbReference type="ARBA" id="ARBA00023082"/>
    </source>
</evidence>
<keyword evidence="4" id="KW-0804">Transcription</keyword>
<feature type="domain" description="RNA polymerase sigma factor 70 region 4 type 2" evidence="6">
    <location>
        <begin position="111"/>
        <end position="162"/>
    </location>
</feature>
<dbReference type="InterPro" id="IPR013325">
    <property type="entry name" value="RNA_pol_sigma_r2"/>
</dbReference>
<evidence type="ECO:0000256" key="1">
    <source>
        <dbReference type="ARBA" id="ARBA00010641"/>
    </source>
</evidence>
<evidence type="ECO:0000313" key="8">
    <source>
        <dbReference type="Proteomes" id="UP001165561"/>
    </source>
</evidence>
<dbReference type="InterPro" id="IPR013324">
    <property type="entry name" value="RNA_pol_sigma_r3/r4-like"/>
</dbReference>
<dbReference type="InterPro" id="IPR014284">
    <property type="entry name" value="RNA_pol_sigma-70_dom"/>
</dbReference>
<comment type="similarity">
    <text evidence="1">Belongs to the sigma-70 factor family. ECF subfamily.</text>
</comment>
<keyword evidence="8" id="KW-1185">Reference proteome</keyword>
<reference evidence="7" key="1">
    <citation type="submission" date="2023-02" db="EMBL/GenBank/DDBJ databases">
        <title>Georgenia sp.10Sc9-8, isolated from a soil sample collected from the Taklamakan desert.</title>
        <authorList>
            <person name="Liu S."/>
        </authorList>
    </citation>
    <scope>NUCLEOTIDE SEQUENCE</scope>
    <source>
        <strain evidence="7">10Sc9-8</strain>
    </source>
</reference>
<evidence type="ECO:0000259" key="6">
    <source>
        <dbReference type="Pfam" id="PF08281"/>
    </source>
</evidence>
<evidence type="ECO:0000259" key="5">
    <source>
        <dbReference type="Pfam" id="PF04542"/>
    </source>
</evidence>
<dbReference type="Pfam" id="PF04542">
    <property type="entry name" value="Sigma70_r2"/>
    <property type="match status" value="1"/>
</dbReference>
<dbReference type="NCBIfam" id="TIGR02937">
    <property type="entry name" value="sigma70-ECF"/>
    <property type="match status" value="1"/>
</dbReference>
<dbReference type="PANTHER" id="PTHR43133:SF25">
    <property type="entry name" value="RNA POLYMERASE SIGMA FACTOR RFAY-RELATED"/>
    <property type="match status" value="1"/>
</dbReference>
<dbReference type="InterPro" id="IPR036388">
    <property type="entry name" value="WH-like_DNA-bd_sf"/>
</dbReference>
<dbReference type="InterPro" id="IPR013249">
    <property type="entry name" value="RNA_pol_sigma70_r4_t2"/>
</dbReference>
<dbReference type="SUPFAM" id="SSF88946">
    <property type="entry name" value="Sigma2 domain of RNA polymerase sigma factors"/>
    <property type="match status" value="1"/>
</dbReference>
<dbReference type="InterPro" id="IPR007627">
    <property type="entry name" value="RNA_pol_sigma70_r2"/>
</dbReference>
<dbReference type="Gene3D" id="1.10.10.10">
    <property type="entry name" value="Winged helix-like DNA-binding domain superfamily/Winged helix DNA-binding domain"/>
    <property type="match status" value="1"/>
</dbReference>